<reference evidence="2 3" key="1">
    <citation type="submission" date="2016-08" db="EMBL/GenBank/DDBJ databases">
        <authorList>
            <person name="Seilhamer J.J."/>
        </authorList>
    </citation>
    <scope>NUCLEOTIDE SEQUENCE [LARGE SCALE GENOMIC DNA]</scope>
    <source>
        <strain evidence="2 3">PH27A</strain>
    </source>
</reference>
<dbReference type="InterPro" id="IPR032710">
    <property type="entry name" value="NTF2-like_dom_sf"/>
</dbReference>
<dbReference type="RefSeq" id="WP_068998955.1">
    <property type="nucleotide sequence ID" value="NZ_MDTQ01000001.1"/>
</dbReference>
<dbReference type="Gene3D" id="3.10.450.50">
    <property type="match status" value="1"/>
</dbReference>
<evidence type="ECO:0000313" key="2">
    <source>
        <dbReference type="EMBL" id="ODC04111.1"/>
    </source>
</evidence>
<dbReference type="PANTHER" id="PTHR33747">
    <property type="entry name" value="UPF0225 PROTEIN SCO1677"/>
    <property type="match status" value="1"/>
</dbReference>
<dbReference type="Proteomes" id="UP000094291">
    <property type="component" value="Unassembled WGS sequence"/>
</dbReference>
<name>A0A1E2VAW0_9GAMM</name>
<accession>A0A1E2VAW0</accession>
<dbReference type="OrthoDB" id="21421at2"/>
<dbReference type="EMBL" id="MDTQ01000001">
    <property type="protein sequence ID" value="ODC04111.1"/>
    <property type="molecule type" value="Genomic_DNA"/>
</dbReference>
<dbReference type="NCBIfam" id="NF002486">
    <property type="entry name" value="PRK01752.1"/>
    <property type="match status" value="1"/>
</dbReference>
<dbReference type="SUPFAM" id="SSF54427">
    <property type="entry name" value="NTF2-like"/>
    <property type="match status" value="1"/>
</dbReference>
<evidence type="ECO:0000313" key="3">
    <source>
        <dbReference type="Proteomes" id="UP000094291"/>
    </source>
</evidence>
<keyword evidence="3" id="KW-1185">Reference proteome</keyword>
<dbReference type="Pfam" id="PF02810">
    <property type="entry name" value="SEC-C"/>
    <property type="match status" value="2"/>
</dbReference>
<dbReference type="STRING" id="197479.BFW38_11815"/>
<dbReference type="Pfam" id="PF17775">
    <property type="entry name" value="YchJ_M-like"/>
    <property type="match status" value="1"/>
</dbReference>
<proteinExistence type="predicted"/>
<dbReference type="PANTHER" id="PTHR33747:SF1">
    <property type="entry name" value="ADENYLATE CYCLASE-ASSOCIATED CAP C-TERMINAL DOMAIN-CONTAINING PROTEIN"/>
    <property type="match status" value="1"/>
</dbReference>
<evidence type="ECO:0000259" key="1">
    <source>
        <dbReference type="Pfam" id="PF17775"/>
    </source>
</evidence>
<gene>
    <name evidence="2" type="ORF">BFW38_11815</name>
</gene>
<dbReference type="AlphaFoldDB" id="A0A1E2VAW0"/>
<comment type="caution">
    <text evidence="2">The sequence shown here is derived from an EMBL/GenBank/DDBJ whole genome shotgun (WGS) entry which is preliminary data.</text>
</comment>
<feature type="domain" description="YchJ-like middle NTF2-like" evidence="1">
    <location>
        <begin position="31"/>
        <end position="127"/>
    </location>
</feature>
<sequence length="159" mass="17861">MTAHMQCPCQSGLTYEDCCAPLLARQAFAGSPEALMRSRYVAYVNADIDYLRDTTAEQRRAAYDFEQLGEWARQSQWLSLKVHLSEQTGERGRVVFTARFKLDDGVHAHTEDSTFIQQDGRWYFFAGQECAEPKANIGRNDPCLCGSGRKYKKCCGAGG</sequence>
<dbReference type="SUPFAM" id="SSF103642">
    <property type="entry name" value="Sec-C motif"/>
    <property type="match status" value="1"/>
</dbReference>
<dbReference type="InterPro" id="IPR004027">
    <property type="entry name" value="SEC_C_motif"/>
</dbReference>
<protein>
    <recommendedName>
        <fullName evidence="1">YchJ-like middle NTF2-like domain-containing protein</fullName>
    </recommendedName>
</protein>
<dbReference type="InterPro" id="IPR048469">
    <property type="entry name" value="YchJ-like_M"/>
</dbReference>
<organism evidence="2 3">
    <name type="scientific">Terasakiispira papahanaumokuakeensis</name>
    <dbReference type="NCBI Taxonomy" id="197479"/>
    <lineage>
        <taxon>Bacteria</taxon>
        <taxon>Pseudomonadati</taxon>
        <taxon>Pseudomonadota</taxon>
        <taxon>Gammaproteobacteria</taxon>
        <taxon>Oceanospirillales</taxon>
        <taxon>Terasakiispira</taxon>
    </lineage>
</organism>